<evidence type="ECO:0000256" key="2">
    <source>
        <dbReference type="ARBA" id="ARBA00023125"/>
    </source>
</evidence>
<evidence type="ECO:0000313" key="6">
    <source>
        <dbReference type="Proteomes" id="UP000186666"/>
    </source>
</evidence>
<protein>
    <submittedName>
        <fullName evidence="5">DNA-binding transcriptional regulator, MarR family</fullName>
    </submittedName>
</protein>
<evidence type="ECO:0000259" key="4">
    <source>
        <dbReference type="PROSITE" id="PS50995"/>
    </source>
</evidence>
<dbReference type="PANTHER" id="PTHR42756">
    <property type="entry name" value="TRANSCRIPTIONAL REGULATOR, MARR"/>
    <property type="match status" value="1"/>
</dbReference>
<evidence type="ECO:0000256" key="1">
    <source>
        <dbReference type="ARBA" id="ARBA00023015"/>
    </source>
</evidence>
<dbReference type="SMART" id="SM00347">
    <property type="entry name" value="HTH_MARR"/>
    <property type="match status" value="1"/>
</dbReference>
<dbReference type="Proteomes" id="UP000186666">
    <property type="component" value="Unassembled WGS sequence"/>
</dbReference>
<dbReference type="SUPFAM" id="SSF46785">
    <property type="entry name" value="Winged helix' DNA-binding domain"/>
    <property type="match status" value="1"/>
</dbReference>
<evidence type="ECO:0000256" key="3">
    <source>
        <dbReference type="ARBA" id="ARBA00023163"/>
    </source>
</evidence>
<keyword evidence="3" id="KW-0804">Transcription</keyword>
<dbReference type="Gene3D" id="1.10.10.10">
    <property type="entry name" value="Winged helix-like DNA-binding domain superfamily/Winged helix DNA-binding domain"/>
    <property type="match status" value="1"/>
</dbReference>
<proteinExistence type="predicted"/>
<dbReference type="PROSITE" id="PS50995">
    <property type="entry name" value="HTH_MARR_2"/>
    <property type="match status" value="1"/>
</dbReference>
<dbReference type="GO" id="GO:0003677">
    <property type="term" value="F:DNA binding"/>
    <property type="evidence" value="ECO:0007669"/>
    <property type="project" value="UniProtKB-KW"/>
</dbReference>
<dbReference type="InterPro" id="IPR036390">
    <property type="entry name" value="WH_DNA-bd_sf"/>
</dbReference>
<dbReference type="PRINTS" id="PR00598">
    <property type="entry name" value="HTHMARR"/>
</dbReference>
<sequence>MKEIELRNRLIGSLAGLYEMKAFSHLAEFLQGELHLLFFLCQNSDLEINPSILSDNLNVSRPRITAALSTLRKKGYVTMKMAEDDRRRMSVMITPEGKSFVKEKQGNIERYFDILVEGLGEANGLELIRLIELSIGTMNKGENRL</sequence>
<dbReference type="EMBL" id="FTNK01000008">
    <property type="protein sequence ID" value="SIR18226.1"/>
    <property type="molecule type" value="Genomic_DNA"/>
</dbReference>
<organism evidence="5 6">
    <name type="scientific">Paenibacillus macquariensis</name>
    <dbReference type="NCBI Taxonomy" id="948756"/>
    <lineage>
        <taxon>Bacteria</taxon>
        <taxon>Bacillati</taxon>
        <taxon>Bacillota</taxon>
        <taxon>Bacilli</taxon>
        <taxon>Bacillales</taxon>
        <taxon>Paenibacillaceae</taxon>
        <taxon>Paenibacillus</taxon>
    </lineage>
</organism>
<feature type="domain" description="HTH marR-type" evidence="4">
    <location>
        <begin position="7"/>
        <end position="139"/>
    </location>
</feature>
<dbReference type="InterPro" id="IPR027395">
    <property type="entry name" value="WH_DNA-bd_dom"/>
</dbReference>
<dbReference type="InterPro" id="IPR000835">
    <property type="entry name" value="HTH_MarR-typ"/>
</dbReference>
<gene>
    <name evidence="5" type="ORF">SAMN05421578_10881</name>
</gene>
<dbReference type="RefSeq" id="WP_068579402.1">
    <property type="nucleotide sequence ID" value="NZ_FTNK01000008.1"/>
</dbReference>
<keyword evidence="1" id="KW-0805">Transcription regulation</keyword>
<name>A0ABY1K300_9BACL</name>
<dbReference type="InterPro" id="IPR036388">
    <property type="entry name" value="WH-like_DNA-bd_sf"/>
</dbReference>
<comment type="caution">
    <text evidence="5">The sequence shown here is derived from an EMBL/GenBank/DDBJ whole genome shotgun (WGS) entry which is preliminary data.</text>
</comment>
<keyword evidence="6" id="KW-1185">Reference proteome</keyword>
<reference evidence="5 6" key="1">
    <citation type="submission" date="2017-01" db="EMBL/GenBank/DDBJ databases">
        <authorList>
            <person name="Varghese N."/>
            <person name="Submissions S."/>
        </authorList>
    </citation>
    <scope>NUCLEOTIDE SEQUENCE [LARGE SCALE GENOMIC DNA]</scope>
    <source>
        <strain evidence="5 6">ATCC 23464</strain>
    </source>
</reference>
<dbReference type="PANTHER" id="PTHR42756:SF1">
    <property type="entry name" value="TRANSCRIPTIONAL REPRESSOR OF EMRAB OPERON"/>
    <property type="match status" value="1"/>
</dbReference>
<accession>A0ABY1K300</accession>
<dbReference type="Pfam" id="PF13601">
    <property type="entry name" value="HTH_34"/>
    <property type="match status" value="1"/>
</dbReference>
<keyword evidence="2 5" id="KW-0238">DNA-binding</keyword>
<evidence type="ECO:0000313" key="5">
    <source>
        <dbReference type="EMBL" id="SIR18226.1"/>
    </source>
</evidence>